<keyword evidence="5" id="KW-1185">Reference proteome</keyword>
<dbReference type="SUPFAM" id="SSF53850">
    <property type="entry name" value="Periplasmic binding protein-like II"/>
    <property type="match status" value="1"/>
</dbReference>
<reference evidence="3 6" key="1">
    <citation type="submission" date="2018-09" db="EMBL/GenBank/DDBJ databases">
        <title>Roseomonas sp. nov., isolated from feces of Tibetan antelopes in the Qinghai-Tibet plateau, China.</title>
        <authorList>
            <person name="Tian Z."/>
        </authorList>
    </citation>
    <scope>NUCLEOTIDE SEQUENCE [LARGE SCALE GENOMIC DNA]</scope>
    <source>
        <strain evidence="4 5">Z23</strain>
        <strain evidence="3 6">Z24</strain>
    </source>
</reference>
<dbReference type="InterPro" id="IPR042100">
    <property type="entry name" value="Bug_dom1"/>
</dbReference>
<dbReference type="PANTHER" id="PTHR42928">
    <property type="entry name" value="TRICARBOXYLATE-BINDING PROTEIN"/>
    <property type="match status" value="1"/>
</dbReference>
<protein>
    <submittedName>
        <fullName evidence="3">Tripartite tricarboxylate transporter substrate binding protein</fullName>
    </submittedName>
</protein>
<evidence type="ECO:0000256" key="2">
    <source>
        <dbReference type="SAM" id="SignalP"/>
    </source>
</evidence>
<dbReference type="AlphaFoldDB" id="A0A3A9JHS9"/>
<dbReference type="PIRSF" id="PIRSF017082">
    <property type="entry name" value="YflP"/>
    <property type="match status" value="1"/>
</dbReference>
<dbReference type="InterPro" id="IPR005064">
    <property type="entry name" value="BUG"/>
</dbReference>
<evidence type="ECO:0000313" key="4">
    <source>
        <dbReference type="EMBL" id="RMI19817.1"/>
    </source>
</evidence>
<evidence type="ECO:0000313" key="5">
    <source>
        <dbReference type="Proteomes" id="UP000274097"/>
    </source>
</evidence>
<sequence>MMLKRRTLLATVLALPAVRARAAGDWLPDRPVRMIVPFAAGGPADIFGRVFADALGKQLRQPVVVENRGGAGGLLGTDAVAKSALDGSTLGFTGPGALSIAPAMPQQQMPFDVYKDLAHLTLVVRVPEVLVVNAKSDIRDLAALVALAKKKPGAVNYGSAGVGSITHLASALLASEAKMEALHIPYRGVAPAATDLLSGRFTYLIADVPALRPHIEAGAFRPLAVTTAQRVPSLPDVPTTAELGLPRVISDNWYGLALPAATPAHIREGMRDAATRALNSPELVQGFAAQGGEAAPLAPEAYLDFLQAEAAKWGPLVKQSGAESL</sequence>
<dbReference type="EMBL" id="RAQU01000007">
    <property type="protein sequence ID" value="RKK05960.1"/>
    <property type="molecule type" value="Genomic_DNA"/>
</dbReference>
<dbReference type="Gene3D" id="3.40.190.150">
    <property type="entry name" value="Bordetella uptake gene, domain 1"/>
    <property type="match status" value="1"/>
</dbReference>
<comment type="caution">
    <text evidence="3">The sequence shown here is derived from an EMBL/GenBank/DDBJ whole genome shotgun (WGS) entry which is preliminary data.</text>
</comment>
<name>A0A3A9JHS9_9PROT</name>
<feature type="chain" id="PRO_5017289682" evidence="2">
    <location>
        <begin position="23"/>
        <end position="325"/>
    </location>
</feature>
<proteinExistence type="inferred from homology"/>
<organism evidence="3 6">
    <name type="scientific">Teichococcus wenyumeiae</name>
    <dbReference type="NCBI Taxonomy" id="2478470"/>
    <lineage>
        <taxon>Bacteria</taxon>
        <taxon>Pseudomonadati</taxon>
        <taxon>Pseudomonadota</taxon>
        <taxon>Alphaproteobacteria</taxon>
        <taxon>Acetobacterales</taxon>
        <taxon>Roseomonadaceae</taxon>
        <taxon>Roseomonas</taxon>
    </lineage>
</organism>
<accession>A0A3A9JHS9</accession>
<dbReference type="RefSeq" id="WP_120636585.1">
    <property type="nucleotide sequence ID" value="NZ_RFLX01000015.1"/>
</dbReference>
<evidence type="ECO:0000256" key="1">
    <source>
        <dbReference type="ARBA" id="ARBA00006987"/>
    </source>
</evidence>
<evidence type="ECO:0000313" key="3">
    <source>
        <dbReference type="EMBL" id="RKK05960.1"/>
    </source>
</evidence>
<dbReference type="EMBL" id="RFLX01000015">
    <property type="protein sequence ID" value="RMI19817.1"/>
    <property type="molecule type" value="Genomic_DNA"/>
</dbReference>
<feature type="signal peptide" evidence="2">
    <location>
        <begin position="1"/>
        <end position="22"/>
    </location>
</feature>
<dbReference type="Proteomes" id="UP000274097">
    <property type="component" value="Unassembled WGS sequence"/>
</dbReference>
<dbReference type="InParanoid" id="A0A3A9JHS9"/>
<keyword evidence="2" id="KW-0732">Signal</keyword>
<evidence type="ECO:0000313" key="6">
    <source>
        <dbReference type="Proteomes" id="UP000278036"/>
    </source>
</evidence>
<dbReference type="Pfam" id="PF03401">
    <property type="entry name" value="TctC"/>
    <property type="match status" value="1"/>
</dbReference>
<dbReference type="Gene3D" id="3.40.190.10">
    <property type="entry name" value="Periplasmic binding protein-like II"/>
    <property type="match status" value="1"/>
</dbReference>
<gene>
    <name evidence="3" type="ORF">D6Z83_01630</name>
    <name evidence="4" type="ORF">EBE87_18260</name>
</gene>
<dbReference type="PANTHER" id="PTHR42928:SF5">
    <property type="entry name" value="BLR1237 PROTEIN"/>
    <property type="match status" value="1"/>
</dbReference>
<comment type="similarity">
    <text evidence="1">Belongs to the UPF0065 (bug) family.</text>
</comment>
<dbReference type="Proteomes" id="UP000278036">
    <property type="component" value="Unassembled WGS sequence"/>
</dbReference>